<feature type="region of interest" description="Disordered" evidence="1">
    <location>
        <begin position="1"/>
        <end position="28"/>
    </location>
</feature>
<dbReference type="RefSeq" id="XP_014145510.1">
    <property type="nucleotide sequence ID" value="XM_014290035.1"/>
</dbReference>
<dbReference type="Proteomes" id="UP000054560">
    <property type="component" value="Unassembled WGS sequence"/>
</dbReference>
<sequence length="82" mass="9094">MSEGNLLNVRNRGSSVSSSDGGSRVSGKGVRLRLTISSWATTEHELHNNSPTEKERFLEEILTDLVNERDPQDGMYVMGICQ</sequence>
<dbReference type="GeneID" id="25916357"/>
<reference evidence="2 3" key="1">
    <citation type="submission" date="2011-02" db="EMBL/GenBank/DDBJ databases">
        <title>The Genome Sequence of Sphaeroforma arctica JP610.</title>
        <authorList>
            <consortium name="The Broad Institute Genome Sequencing Platform"/>
            <person name="Russ C."/>
            <person name="Cuomo C."/>
            <person name="Young S.K."/>
            <person name="Zeng Q."/>
            <person name="Gargeya S."/>
            <person name="Alvarado L."/>
            <person name="Berlin A."/>
            <person name="Chapman S.B."/>
            <person name="Chen Z."/>
            <person name="Freedman E."/>
            <person name="Gellesch M."/>
            <person name="Goldberg J."/>
            <person name="Griggs A."/>
            <person name="Gujja S."/>
            <person name="Heilman E."/>
            <person name="Heiman D."/>
            <person name="Howarth C."/>
            <person name="Mehta T."/>
            <person name="Neiman D."/>
            <person name="Pearson M."/>
            <person name="Roberts A."/>
            <person name="Saif S."/>
            <person name="Shea T."/>
            <person name="Shenoy N."/>
            <person name="Sisk P."/>
            <person name="Stolte C."/>
            <person name="Sykes S."/>
            <person name="White J."/>
            <person name="Yandava C."/>
            <person name="Burger G."/>
            <person name="Gray M.W."/>
            <person name="Holland P.W.H."/>
            <person name="King N."/>
            <person name="Lang F.B.F."/>
            <person name="Roger A.J."/>
            <person name="Ruiz-Trillo I."/>
            <person name="Haas B."/>
            <person name="Nusbaum C."/>
            <person name="Birren B."/>
        </authorList>
    </citation>
    <scope>NUCLEOTIDE SEQUENCE [LARGE SCALE GENOMIC DNA]</scope>
    <source>
        <strain evidence="2 3">JP610</strain>
    </source>
</reference>
<dbReference type="EMBL" id="KQ248465">
    <property type="protein sequence ID" value="KNC71608.1"/>
    <property type="molecule type" value="Genomic_DNA"/>
</dbReference>
<dbReference type="AlphaFoldDB" id="A0A0L0F632"/>
<proteinExistence type="predicted"/>
<accession>A0A0L0F632</accession>
<feature type="compositionally biased region" description="Low complexity" evidence="1">
    <location>
        <begin position="9"/>
        <end position="28"/>
    </location>
</feature>
<evidence type="ECO:0000313" key="2">
    <source>
        <dbReference type="EMBL" id="KNC71608.1"/>
    </source>
</evidence>
<protein>
    <submittedName>
        <fullName evidence="2">Uncharacterized protein</fullName>
    </submittedName>
</protein>
<keyword evidence="3" id="KW-1185">Reference proteome</keyword>
<gene>
    <name evidence="2" type="ORF">SARC_15853</name>
</gene>
<evidence type="ECO:0000256" key="1">
    <source>
        <dbReference type="SAM" id="MobiDB-lite"/>
    </source>
</evidence>
<evidence type="ECO:0000313" key="3">
    <source>
        <dbReference type="Proteomes" id="UP000054560"/>
    </source>
</evidence>
<organism evidence="2 3">
    <name type="scientific">Sphaeroforma arctica JP610</name>
    <dbReference type="NCBI Taxonomy" id="667725"/>
    <lineage>
        <taxon>Eukaryota</taxon>
        <taxon>Ichthyosporea</taxon>
        <taxon>Ichthyophonida</taxon>
        <taxon>Sphaeroforma</taxon>
    </lineage>
</organism>
<name>A0A0L0F632_9EUKA</name>